<keyword evidence="3 5" id="KW-0687">Ribonucleoprotein</keyword>
<comment type="caution">
    <text evidence="9">The sequence shown here is derived from an EMBL/GenBank/DDBJ whole genome shotgun (WGS) entry which is preliminary data.</text>
</comment>
<feature type="domain" description="Large ribosomal subunit protein uL2 C-terminal" evidence="7">
    <location>
        <begin position="124"/>
        <end position="253"/>
    </location>
</feature>
<dbReference type="SUPFAM" id="SSF50104">
    <property type="entry name" value="Translation proteins SH3-like domain"/>
    <property type="match status" value="1"/>
</dbReference>
<feature type="region of interest" description="Disordered" evidence="6">
    <location>
        <begin position="211"/>
        <end position="267"/>
    </location>
</feature>
<feature type="compositionally biased region" description="Basic residues" evidence="6">
    <location>
        <begin position="258"/>
        <end position="267"/>
    </location>
</feature>
<dbReference type="PIRSF" id="PIRSF002158">
    <property type="entry name" value="Ribosomal_L2"/>
    <property type="match status" value="1"/>
</dbReference>
<dbReference type="Pfam" id="PF00181">
    <property type="entry name" value="Ribosomal_L2_N"/>
    <property type="match status" value="1"/>
</dbReference>
<dbReference type="InterPro" id="IPR005880">
    <property type="entry name" value="Ribosomal_uL2_bac/org-type"/>
</dbReference>
<evidence type="ECO:0000256" key="5">
    <source>
        <dbReference type="HAMAP-Rule" id="MF_01320"/>
    </source>
</evidence>
<evidence type="ECO:0000256" key="3">
    <source>
        <dbReference type="ARBA" id="ARBA00023274"/>
    </source>
</evidence>
<dbReference type="FunFam" id="4.10.950.10:FF:000001">
    <property type="entry name" value="50S ribosomal protein L2"/>
    <property type="match status" value="1"/>
</dbReference>
<keyword evidence="5" id="KW-0699">rRNA-binding</keyword>
<name>A0A1G2PMB7_TERXR</name>
<comment type="similarity">
    <text evidence="1 5">Belongs to the universal ribosomal protein uL2 family.</text>
</comment>
<evidence type="ECO:0000256" key="1">
    <source>
        <dbReference type="ARBA" id="ARBA00005636"/>
    </source>
</evidence>
<dbReference type="GO" id="GO:0016740">
    <property type="term" value="F:transferase activity"/>
    <property type="evidence" value="ECO:0007669"/>
    <property type="project" value="InterPro"/>
</dbReference>
<evidence type="ECO:0000259" key="7">
    <source>
        <dbReference type="SMART" id="SM01382"/>
    </source>
</evidence>
<dbReference type="HAMAP" id="MF_01320_B">
    <property type="entry name" value="Ribosomal_uL2_B"/>
    <property type="match status" value="1"/>
</dbReference>
<evidence type="ECO:0000259" key="8">
    <source>
        <dbReference type="SMART" id="SM01383"/>
    </source>
</evidence>
<organism evidence="9 10">
    <name type="scientific">Terrybacteria sp. (strain RIFCSPHIGHO2_01_FULL_58_15)</name>
    <dbReference type="NCBI Taxonomy" id="1802363"/>
    <lineage>
        <taxon>Bacteria</taxon>
        <taxon>Candidatus Terryibacteriota</taxon>
    </lineage>
</organism>
<dbReference type="GO" id="GO:0019843">
    <property type="term" value="F:rRNA binding"/>
    <property type="evidence" value="ECO:0007669"/>
    <property type="project" value="UniProtKB-UniRule"/>
</dbReference>
<proteinExistence type="inferred from homology"/>
<dbReference type="AlphaFoldDB" id="A0A1G2PMB7"/>
<dbReference type="SMART" id="SM01383">
    <property type="entry name" value="Ribosomal_L2"/>
    <property type="match status" value="1"/>
</dbReference>
<feature type="domain" description="Large ribosomal subunit protein uL2 RNA-binding" evidence="8">
    <location>
        <begin position="42"/>
        <end position="118"/>
    </location>
</feature>
<evidence type="ECO:0000256" key="4">
    <source>
        <dbReference type="ARBA" id="ARBA00035242"/>
    </source>
</evidence>
<dbReference type="STRING" id="1802363.A2682_00435"/>
<reference evidence="9 10" key="1">
    <citation type="journal article" date="2016" name="Nat. Commun.">
        <title>Thousands of microbial genomes shed light on interconnected biogeochemical processes in an aquifer system.</title>
        <authorList>
            <person name="Anantharaman K."/>
            <person name="Brown C.T."/>
            <person name="Hug L.A."/>
            <person name="Sharon I."/>
            <person name="Castelle C.J."/>
            <person name="Probst A.J."/>
            <person name="Thomas B.C."/>
            <person name="Singh A."/>
            <person name="Wilkins M.J."/>
            <person name="Karaoz U."/>
            <person name="Brodie E.L."/>
            <person name="Williams K.H."/>
            <person name="Hubbard S.S."/>
            <person name="Banfield J.F."/>
        </authorList>
    </citation>
    <scope>NUCLEOTIDE SEQUENCE [LARGE SCALE GENOMIC DNA]</scope>
    <source>
        <strain evidence="10">RIFCSPHIGHO2_01_FULL_58_15</strain>
    </source>
</reference>
<dbReference type="PROSITE" id="PS00467">
    <property type="entry name" value="RIBOSOMAL_L2"/>
    <property type="match status" value="1"/>
</dbReference>
<evidence type="ECO:0000256" key="2">
    <source>
        <dbReference type="ARBA" id="ARBA00022980"/>
    </source>
</evidence>
<dbReference type="GO" id="GO:0003735">
    <property type="term" value="F:structural constituent of ribosome"/>
    <property type="evidence" value="ECO:0007669"/>
    <property type="project" value="InterPro"/>
</dbReference>
<dbReference type="GO" id="GO:0002181">
    <property type="term" value="P:cytoplasmic translation"/>
    <property type="evidence" value="ECO:0007669"/>
    <property type="project" value="TreeGrafter"/>
</dbReference>
<dbReference type="InterPro" id="IPR002171">
    <property type="entry name" value="Ribosomal_uL2"/>
</dbReference>
<keyword evidence="5" id="KW-0694">RNA-binding</keyword>
<protein>
    <recommendedName>
        <fullName evidence="4 5">Large ribosomal subunit protein uL2</fullName>
    </recommendedName>
</protein>
<dbReference type="SMART" id="SM01382">
    <property type="entry name" value="Ribosomal_L2_C"/>
    <property type="match status" value="1"/>
</dbReference>
<dbReference type="PANTHER" id="PTHR13691">
    <property type="entry name" value="RIBOSOMAL PROTEIN L2"/>
    <property type="match status" value="1"/>
</dbReference>
<feature type="compositionally biased region" description="Basic residues" evidence="6">
    <location>
        <begin position="211"/>
        <end position="220"/>
    </location>
</feature>
<dbReference type="Gene3D" id="2.40.50.140">
    <property type="entry name" value="Nucleic acid-binding proteins"/>
    <property type="match status" value="1"/>
</dbReference>
<dbReference type="NCBIfam" id="TIGR01171">
    <property type="entry name" value="rplB_bact"/>
    <property type="match status" value="1"/>
</dbReference>
<dbReference type="InterPro" id="IPR022669">
    <property type="entry name" value="Ribosomal_uL2_C"/>
</dbReference>
<sequence length="280" mass="30929">MSMKIYRPTSPGRRGMTGLDYSGVAKKRPEKALTRGKRRTGGRNSAGRITSRFRGGGHRRKLREIEFGQRKRGVPGVVEAIEYDPNRTAFLALVRYRDGDRRYILAPQGLVAGTPVLIDERTPLKSGNRAMLKHIPVGIEIHNVELFPGKGGQLVRSAGSAARIVAHEGGYAHVELPSSEVRRIPETAFASLGIVSNAEWISLTEGKAGRSRWRGRRPHVRGSAMNPVDHPHGGGEGRAPIGLKHPKTPWGKPALGVKTRKRKKPSGIFIVRRRQHKRRA</sequence>
<dbReference type="InterPro" id="IPR022666">
    <property type="entry name" value="Ribosomal_uL2_RNA-bd_dom"/>
</dbReference>
<dbReference type="Proteomes" id="UP000178690">
    <property type="component" value="Unassembled WGS sequence"/>
</dbReference>
<comment type="function">
    <text evidence="5">One of the primary rRNA binding proteins. Required for association of the 30S and 50S subunits to form the 70S ribosome, for tRNA binding and peptide bond formation. It has been suggested to have peptidyltransferase activity; this is somewhat controversial. Makes several contacts with the 16S rRNA in the 70S ribosome.</text>
</comment>
<dbReference type="InterPro" id="IPR014726">
    <property type="entry name" value="Ribosomal_uL2_dom3"/>
</dbReference>
<accession>A0A1G2PMB7</accession>
<feature type="compositionally biased region" description="Basic residues" evidence="6">
    <location>
        <begin position="25"/>
        <end position="41"/>
    </location>
</feature>
<dbReference type="SUPFAM" id="SSF50249">
    <property type="entry name" value="Nucleic acid-binding proteins"/>
    <property type="match status" value="1"/>
</dbReference>
<dbReference type="Gene3D" id="4.10.950.10">
    <property type="entry name" value="Ribosomal protein L2, domain 3"/>
    <property type="match status" value="1"/>
</dbReference>
<dbReference type="EMBL" id="MHST01000009">
    <property type="protein sequence ID" value="OHA49478.1"/>
    <property type="molecule type" value="Genomic_DNA"/>
</dbReference>
<dbReference type="Pfam" id="PF03947">
    <property type="entry name" value="Ribosomal_L2_C"/>
    <property type="match status" value="1"/>
</dbReference>
<dbReference type="InterPro" id="IPR022671">
    <property type="entry name" value="Ribosomal_uL2_CS"/>
</dbReference>
<comment type="subunit">
    <text evidence="5">Part of the 50S ribosomal subunit. Forms a bridge to the 30S subunit in the 70S ribosome.</text>
</comment>
<evidence type="ECO:0000313" key="10">
    <source>
        <dbReference type="Proteomes" id="UP000178690"/>
    </source>
</evidence>
<dbReference type="GO" id="GO:0015934">
    <property type="term" value="C:large ribosomal subunit"/>
    <property type="evidence" value="ECO:0007669"/>
    <property type="project" value="InterPro"/>
</dbReference>
<evidence type="ECO:0000256" key="6">
    <source>
        <dbReference type="SAM" id="MobiDB-lite"/>
    </source>
</evidence>
<dbReference type="InterPro" id="IPR012340">
    <property type="entry name" value="NA-bd_OB-fold"/>
</dbReference>
<dbReference type="Gene3D" id="2.30.30.30">
    <property type="match status" value="1"/>
</dbReference>
<dbReference type="PANTHER" id="PTHR13691:SF5">
    <property type="entry name" value="LARGE RIBOSOMAL SUBUNIT PROTEIN UL2M"/>
    <property type="match status" value="1"/>
</dbReference>
<dbReference type="FunFam" id="2.30.30.30:FF:000001">
    <property type="entry name" value="50S ribosomal protein L2"/>
    <property type="match status" value="1"/>
</dbReference>
<dbReference type="InterPro" id="IPR014722">
    <property type="entry name" value="Rib_uL2_dom2"/>
</dbReference>
<feature type="region of interest" description="Disordered" evidence="6">
    <location>
        <begin position="1"/>
        <end position="55"/>
    </location>
</feature>
<dbReference type="InterPro" id="IPR008991">
    <property type="entry name" value="Translation_prot_SH3-like_sf"/>
</dbReference>
<gene>
    <name evidence="5" type="primary">rplB</name>
    <name evidence="9" type="ORF">A2682_00435</name>
</gene>
<keyword evidence="2 5" id="KW-0689">Ribosomal protein</keyword>
<evidence type="ECO:0000313" key="9">
    <source>
        <dbReference type="EMBL" id="OHA49478.1"/>
    </source>
</evidence>